<organism evidence="2 3">
    <name type="scientific">Phialocephala subalpina</name>
    <dbReference type="NCBI Taxonomy" id="576137"/>
    <lineage>
        <taxon>Eukaryota</taxon>
        <taxon>Fungi</taxon>
        <taxon>Dikarya</taxon>
        <taxon>Ascomycota</taxon>
        <taxon>Pezizomycotina</taxon>
        <taxon>Leotiomycetes</taxon>
        <taxon>Helotiales</taxon>
        <taxon>Mollisiaceae</taxon>
        <taxon>Phialocephala</taxon>
        <taxon>Phialocephala fortinii species complex</taxon>
    </lineage>
</organism>
<evidence type="ECO:0000259" key="1">
    <source>
        <dbReference type="PROSITE" id="PS51462"/>
    </source>
</evidence>
<accession>A0A1L7XAF0</accession>
<feature type="domain" description="Nudix hydrolase" evidence="1">
    <location>
        <begin position="121"/>
        <end position="261"/>
    </location>
</feature>
<proteinExistence type="predicted"/>
<gene>
    <name evidence="2" type="ORF">PAC_11844</name>
</gene>
<dbReference type="CDD" id="cd03676">
    <property type="entry name" value="NUDIX_Tnr3_like"/>
    <property type="match status" value="1"/>
</dbReference>
<dbReference type="EMBL" id="FJOG01000019">
    <property type="protein sequence ID" value="CZR61947.1"/>
    <property type="molecule type" value="Genomic_DNA"/>
</dbReference>
<dbReference type="Pfam" id="PF00293">
    <property type="entry name" value="NUDIX"/>
    <property type="match status" value="1"/>
</dbReference>
<dbReference type="AlphaFoldDB" id="A0A1L7XAF0"/>
<dbReference type="InterPro" id="IPR031804">
    <property type="entry name" value="DUF4743"/>
</dbReference>
<sequence>MIKTRLSSCSRRQEIYLRKAHSYYHLRIAANPVTVGHVLPFVAEVFGNQPGWGCDSASLPWTLTLTADDDVATRTSALAKKLSVIRAANKFEVLKGWRDELKDVYGSKGELIFSVERSAVPLLGVVGYGVYLTALARDSEGQLKIWIAHRSKTKSTYLGLLEVVISGGISAGEKPYDTVLRELMEEASLLGELLRSRAEAHYVYDYKLPHDVVPKLNDEVESFQHEVREGLQRNEFKPGLAHVILYFLIRHGIVTEENDPD</sequence>
<name>A0A1L7XAF0_9HELO</name>
<dbReference type="InterPro" id="IPR015797">
    <property type="entry name" value="NUDIX_hydrolase-like_dom_sf"/>
</dbReference>
<keyword evidence="2" id="KW-0418">Kinase</keyword>
<dbReference type="GO" id="GO:0016301">
    <property type="term" value="F:kinase activity"/>
    <property type="evidence" value="ECO:0007669"/>
    <property type="project" value="UniProtKB-KW"/>
</dbReference>
<keyword evidence="3" id="KW-1185">Reference proteome</keyword>
<dbReference type="SUPFAM" id="SSF55811">
    <property type="entry name" value="Nudix"/>
    <property type="match status" value="1"/>
</dbReference>
<keyword evidence="2" id="KW-0808">Transferase</keyword>
<dbReference type="InterPro" id="IPR000086">
    <property type="entry name" value="NUDIX_hydrolase_dom"/>
</dbReference>
<reference evidence="2 3" key="1">
    <citation type="submission" date="2016-03" db="EMBL/GenBank/DDBJ databases">
        <authorList>
            <person name="Ploux O."/>
        </authorList>
    </citation>
    <scope>NUCLEOTIDE SEQUENCE [LARGE SCALE GENOMIC DNA]</scope>
    <source>
        <strain evidence="2 3">UAMH 11012</strain>
    </source>
</reference>
<dbReference type="OrthoDB" id="10261522at2759"/>
<evidence type="ECO:0000313" key="2">
    <source>
        <dbReference type="EMBL" id="CZR61947.1"/>
    </source>
</evidence>
<dbReference type="Gene3D" id="3.90.79.10">
    <property type="entry name" value="Nucleoside Triphosphate Pyrophosphohydrolase"/>
    <property type="match status" value="1"/>
</dbReference>
<dbReference type="PROSITE" id="PS51462">
    <property type="entry name" value="NUDIX"/>
    <property type="match status" value="1"/>
</dbReference>
<protein>
    <submittedName>
        <fullName evidence="2">Related to thiamin pyrophosphokinase-related protein</fullName>
    </submittedName>
</protein>
<dbReference type="Pfam" id="PF15916">
    <property type="entry name" value="DUF4743"/>
    <property type="match status" value="1"/>
</dbReference>
<evidence type="ECO:0000313" key="3">
    <source>
        <dbReference type="Proteomes" id="UP000184330"/>
    </source>
</evidence>
<dbReference type="Proteomes" id="UP000184330">
    <property type="component" value="Unassembled WGS sequence"/>
</dbReference>
<dbReference type="STRING" id="576137.A0A1L7XAF0"/>